<gene>
    <name evidence="1" type="ORF">MKW98_022817</name>
</gene>
<organism evidence="1 2">
    <name type="scientific">Papaver atlanticum</name>
    <dbReference type="NCBI Taxonomy" id="357466"/>
    <lineage>
        <taxon>Eukaryota</taxon>
        <taxon>Viridiplantae</taxon>
        <taxon>Streptophyta</taxon>
        <taxon>Embryophyta</taxon>
        <taxon>Tracheophyta</taxon>
        <taxon>Spermatophyta</taxon>
        <taxon>Magnoliopsida</taxon>
        <taxon>Ranunculales</taxon>
        <taxon>Papaveraceae</taxon>
        <taxon>Papaveroideae</taxon>
        <taxon>Papaver</taxon>
    </lineage>
</organism>
<accession>A0AAD4TNK8</accession>
<evidence type="ECO:0000313" key="2">
    <source>
        <dbReference type="Proteomes" id="UP001202328"/>
    </source>
</evidence>
<dbReference type="AlphaFoldDB" id="A0AAD4TNK8"/>
<protein>
    <submittedName>
        <fullName evidence="1">Uncharacterized protein</fullName>
    </submittedName>
</protein>
<reference evidence="1" key="1">
    <citation type="submission" date="2022-04" db="EMBL/GenBank/DDBJ databases">
        <title>A functionally conserved STORR gene fusion in Papaver species that diverged 16.8 million years ago.</title>
        <authorList>
            <person name="Catania T."/>
        </authorList>
    </citation>
    <scope>NUCLEOTIDE SEQUENCE</scope>
    <source>
        <strain evidence="1">S-188037</strain>
    </source>
</reference>
<name>A0AAD4TNK8_9MAGN</name>
<sequence>MSKGNRLRKLKKESGRGTKKQVLLTLDTEVLRQGQMIDGDGVATGENHVTASEGIDELSEDGDYASEKCTAAGEECTVTHNLHGLTNPGDEDATSDMLAKFEKAYFKKFHETIMLNPALLTEKGFAERFHFDNCLYLYEEAH</sequence>
<proteinExistence type="predicted"/>
<dbReference type="EMBL" id="JAJJMB010000061">
    <property type="protein sequence ID" value="KAI3963395.1"/>
    <property type="molecule type" value="Genomic_DNA"/>
</dbReference>
<comment type="caution">
    <text evidence="1">The sequence shown here is derived from an EMBL/GenBank/DDBJ whole genome shotgun (WGS) entry which is preliminary data.</text>
</comment>
<dbReference type="Proteomes" id="UP001202328">
    <property type="component" value="Unassembled WGS sequence"/>
</dbReference>
<keyword evidence="2" id="KW-1185">Reference proteome</keyword>
<evidence type="ECO:0000313" key="1">
    <source>
        <dbReference type="EMBL" id="KAI3963395.1"/>
    </source>
</evidence>